<proteinExistence type="predicted"/>
<dbReference type="STRING" id="1121883.SAMN02745226_01276"/>
<evidence type="ECO:0000256" key="1">
    <source>
        <dbReference type="ARBA" id="ARBA00004651"/>
    </source>
</evidence>
<feature type="transmembrane region" description="Helical" evidence="6">
    <location>
        <begin position="7"/>
        <end position="27"/>
    </location>
</feature>
<evidence type="ECO:0000313" key="9">
    <source>
        <dbReference type="Proteomes" id="UP000184207"/>
    </source>
</evidence>
<reference evidence="9" key="1">
    <citation type="submission" date="2016-12" db="EMBL/GenBank/DDBJ databases">
        <authorList>
            <person name="Varghese N."/>
            <person name="Submissions S."/>
        </authorList>
    </citation>
    <scope>NUCLEOTIDE SEQUENCE [LARGE SCALE GENOMIC DNA]</scope>
    <source>
        <strain evidence="9">DSM 13020</strain>
    </source>
</reference>
<sequence>MGKNGNWRVYLAGVTVSLIFGLSFLFTKAGIEYVGIYTFLSYRFGIATAAILLLSFLKVVRISRKPYWKLWKVVIFQPIMYFIFETNGLRYATSSEAGMIIAMIPIVIAFLSPFMLKEKLHWFQVLFAFTSFLGVSLIVGGGGFEKGAFIGKVLVLCAVFSAALYNIFSRKLSALFEPMEITFTMMLTGFLFFTTMSLITGQFEITTNLSAIISALYLGVLSSTVAFFLVNYMLSKVSPTVSSLFSNLTTIVSVLAGSLIRHEKILFIQIIGMVMILASLVANSYLSSRAKNKTSA</sequence>
<evidence type="ECO:0000313" key="8">
    <source>
        <dbReference type="EMBL" id="SHN62353.1"/>
    </source>
</evidence>
<feature type="domain" description="EamA" evidence="7">
    <location>
        <begin position="150"/>
        <end position="282"/>
    </location>
</feature>
<feature type="transmembrane region" description="Helical" evidence="6">
    <location>
        <begin position="96"/>
        <end position="116"/>
    </location>
</feature>
<feature type="transmembrane region" description="Helical" evidence="6">
    <location>
        <begin position="149"/>
        <end position="168"/>
    </location>
</feature>
<accession>A0A1M7SUY6</accession>
<keyword evidence="5 6" id="KW-0472">Membrane</keyword>
<dbReference type="GO" id="GO:0005886">
    <property type="term" value="C:plasma membrane"/>
    <property type="evidence" value="ECO:0007669"/>
    <property type="project" value="UniProtKB-SubCell"/>
</dbReference>
<feature type="transmembrane region" description="Helical" evidence="6">
    <location>
        <begin position="241"/>
        <end position="260"/>
    </location>
</feature>
<feature type="domain" description="EamA" evidence="7">
    <location>
        <begin position="9"/>
        <end position="139"/>
    </location>
</feature>
<dbReference type="RefSeq" id="WP_072759563.1">
    <property type="nucleotide sequence ID" value="NZ_FRDJ01000006.1"/>
</dbReference>
<feature type="transmembrane region" description="Helical" evidence="6">
    <location>
        <begin position="39"/>
        <end position="60"/>
    </location>
</feature>
<dbReference type="EMBL" id="FRDJ01000006">
    <property type="protein sequence ID" value="SHN62353.1"/>
    <property type="molecule type" value="Genomic_DNA"/>
</dbReference>
<dbReference type="PANTHER" id="PTHR32322:SF18">
    <property type="entry name" value="S-ADENOSYLMETHIONINE_S-ADENOSYLHOMOCYSTEINE TRANSPORTER"/>
    <property type="match status" value="1"/>
</dbReference>
<evidence type="ECO:0000259" key="7">
    <source>
        <dbReference type="Pfam" id="PF00892"/>
    </source>
</evidence>
<dbReference type="Proteomes" id="UP000184207">
    <property type="component" value="Unassembled WGS sequence"/>
</dbReference>
<dbReference type="InterPro" id="IPR050638">
    <property type="entry name" value="AA-Vitamin_Transporters"/>
</dbReference>
<gene>
    <name evidence="8" type="ORF">SAMN02745226_01276</name>
</gene>
<evidence type="ECO:0000256" key="5">
    <source>
        <dbReference type="ARBA" id="ARBA00023136"/>
    </source>
</evidence>
<comment type="subcellular location">
    <subcellularLocation>
        <location evidence="1">Cell membrane</location>
        <topology evidence="1">Multi-pass membrane protein</topology>
    </subcellularLocation>
</comment>
<evidence type="ECO:0000256" key="4">
    <source>
        <dbReference type="ARBA" id="ARBA00022989"/>
    </source>
</evidence>
<dbReference type="Pfam" id="PF00892">
    <property type="entry name" value="EamA"/>
    <property type="match status" value="2"/>
</dbReference>
<feature type="transmembrane region" description="Helical" evidence="6">
    <location>
        <begin position="211"/>
        <end position="234"/>
    </location>
</feature>
<dbReference type="InterPro" id="IPR000620">
    <property type="entry name" value="EamA_dom"/>
</dbReference>
<dbReference type="AlphaFoldDB" id="A0A1M7SUY6"/>
<feature type="transmembrane region" description="Helical" evidence="6">
    <location>
        <begin position="266"/>
        <end position="286"/>
    </location>
</feature>
<keyword evidence="4 6" id="KW-1133">Transmembrane helix</keyword>
<feature type="transmembrane region" description="Helical" evidence="6">
    <location>
        <begin position="67"/>
        <end position="84"/>
    </location>
</feature>
<keyword evidence="2" id="KW-1003">Cell membrane</keyword>
<evidence type="ECO:0000256" key="6">
    <source>
        <dbReference type="SAM" id="Phobius"/>
    </source>
</evidence>
<evidence type="ECO:0000256" key="2">
    <source>
        <dbReference type="ARBA" id="ARBA00022475"/>
    </source>
</evidence>
<feature type="transmembrane region" description="Helical" evidence="6">
    <location>
        <begin position="180"/>
        <end position="199"/>
    </location>
</feature>
<dbReference type="InterPro" id="IPR037185">
    <property type="entry name" value="EmrE-like"/>
</dbReference>
<organism evidence="8 9">
    <name type="scientific">Fervidobacterium gondwanense DSM 13020</name>
    <dbReference type="NCBI Taxonomy" id="1121883"/>
    <lineage>
        <taxon>Bacteria</taxon>
        <taxon>Thermotogati</taxon>
        <taxon>Thermotogota</taxon>
        <taxon>Thermotogae</taxon>
        <taxon>Thermotogales</taxon>
        <taxon>Fervidobacteriaceae</taxon>
        <taxon>Fervidobacterium</taxon>
    </lineage>
</organism>
<dbReference type="OrthoDB" id="37139at2"/>
<evidence type="ECO:0000256" key="3">
    <source>
        <dbReference type="ARBA" id="ARBA00022692"/>
    </source>
</evidence>
<name>A0A1M7SUY6_FERGO</name>
<keyword evidence="9" id="KW-1185">Reference proteome</keyword>
<protein>
    <submittedName>
        <fullName evidence="8">EamA-like transporter family protein</fullName>
    </submittedName>
</protein>
<feature type="transmembrane region" description="Helical" evidence="6">
    <location>
        <begin position="123"/>
        <end position="143"/>
    </location>
</feature>
<dbReference type="SUPFAM" id="SSF103481">
    <property type="entry name" value="Multidrug resistance efflux transporter EmrE"/>
    <property type="match status" value="2"/>
</dbReference>
<keyword evidence="3 6" id="KW-0812">Transmembrane</keyword>
<dbReference type="PANTHER" id="PTHR32322">
    <property type="entry name" value="INNER MEMBRANE TRANSPORTER"/>
    <property type="match status" value="1"/>
</dbReference>